<evidence type="ECO:0000256" key="9">
    <source>
        <dbReference type="ARBA" id="ARBA00023136"/>
    </source>
</evidence>
<evidence type="ECO:0000256" key="2">
    <source>
        <dbReference type="ARBA" id="ARBA00022617"/>
    </source>
</evidence>
<dbReference type="GO" id="GO:0046872">
    <property type="term" value="F:metal ion binding"/>
    <property type="evidence" value="ECO:0007669"/>
    <property type="project" value="UniProtKB-KW"/>
</dbReference>
<evidence type="ECO:0000256" key="3">
    <source>
        <dbReference type="ARBA" id="ARBA00022692"/>
    </source>
</evidence>
<protein>
    <submittedName>
        <fullName evidence="12">Cytochrome c-type biogenesis protein CcmE, heme chaperone</fullName>
    </submittedName>
</protein>
<evidence type="ECO:0000256" key="8">
    <source>
        <dbReference type="ARBA" id="ARBA00023004"/>
    </source>
</evidence>
<dbReference type="SUPFAM" id="SSF82093">
    <property type="entry name" value="Heme chaperone CcmE"/>
    <property type="match status" value="1"/>
</dbReference>
<evidence type="ECO:0000313" key="12">
    <source>
        <dbReference type="EMBL" id="AXV07138.1"/>
    </source>
</evidence>
<keyword evidence="6" id="KW-0735">Signal-anchor</keyword>
<evidence type="ECO:0000256" key="1">
    <source>
        <dbReference type="ARBA" id="ARBA00004370"/>
    </source>
</evidence>
<dbReference type="InterPro" id="IPR036127">
    <property type="entry name" value="CcmE-like_sf"/>
</dbReference>
<dbReference type="InterPro" id="IPR012340">
    <property type="entry name" value="NA-bd_OB-fold"/>
</dbReference>
<dbReference type="PANTHER" id="PTHR34128">
    <property type="entry name" value="CYTOCHROME C-TYPE BIOGENESIS PROTEIN CCME HOMOLOG, MITOCHONDRIAL"/>
    <property type="match status" value="1"/>
</dbReference>
<evidence type="ECO:0000256" key="10">
    <source>
        <dbReference type="PIRSR" id="PIRSR604329-50"/>
    </source>
</evidence>
<dbReference type="GO" id="GO:0020037">
    <property type="term" value="F:heme binding"/>
    <property type="evidence" value="ECO:0007669"/>
    <property type="project" value="InterPro"/>
</dbReference>
<dbReference type="AlphaFoldDB" id="A0A346XY41"/>
<sequence>MTRPRTRLLVVAVTALAAIGLLAAAGLDDSLVYYRSPAEASSLSGADGRIRLGGLVQAGSVLRDGTDVRFVLTDGASDVDVVHRGDPPGVFQEGQGALVEGTFDADGVFRSDLLIVKHSNEYQAPEDEYQTPEGEYQAPEDERP</sequence>
<dbReference type="GO" id="GO:0017003">
    <property type="term" value="P:protein-heme linkage"/>
    <property type="evidence" value="ECO:0007669"/>
    <property type="project" value="InterPro"/>
</dbReference>
<organism evidence="12 13">
    <name type="scientific">Euzebya pacifica</name>
    <dbReference type="NCBI Taxonomy" id="1608957"/>
    <lineage>
        <taxon>Bacteria</taxon>
        <taxon>Bacillati</taxon>
        <taxon>Actinomycetota</taxon>
        <taxon>Nitriliruptoria</taxon>
        <taxon>Euzebyales</taxon>
    </lineage>
</organism>
<keyword evidence="5" id="KW-0201">Cytochrome c-type biogenesis</keyword>
<evidence type="ECO:0000256" key="5">
    <source>
        <dbReference type="ARBA" id="ARBA00022748"/>
    </source>
</evidence>
<dbReference type="GO" id="GO:0017004">
    <property type="term" value="P:cytochrome complex assembly"/>
    <property type="evidence" value="ECO:0007669"/>
    <property type="project" value="UniProtKB-KW"/>
</dbReference>
<accession>A0A346XY41</accession>
<feature type="binding site" description="axial binding residue" evidence="10">
    <location>
        <position position="122"/>
    </location>
    <ligand>
        <name>heme</name>
        <dbReference type="ChEBI" id="CHEBI:30413"/>
    </ligand>
    <ligandPart>
        <name>Fe</name>
        <dbReference type="ChEBI" id="CHEBI:18248"/>
    </ligandPart>
</feature>
<name>A0A346XY41_9ACTN</name>
<keyword evidence="9" id="KW-0472">Membrane</keyword>
<dbReference type="PANTHER" id="PTHR34128:SF2">
    <property type="entry name" value="CYTOCHROME C-TYPE BIOGENESIS PROTEIN CCME HOMOLOG, MITOCHONDRIAL"/>
    <property type="match status" value="1"/>
</dbReference>
<dbReference type="Pfam" id="PF03100">
    <property type="entry name" value="CcmE"/>
    <property type="match status" value="1"/>
</dbReference>
<evidence type="ECO:0000256" key="7">
    <source>
        <dbReference type="ARBA" id="ARBA00022989"/>
    </source>
</evidence>
<keyword evidence="8 10" id="KW-0408">Iron</keyword>
<dbReference type="InterPro" id="IPR004329">
    <property type="entry name" value="CcmE"/>
</dbReference>
<feature type="region of interest" description="Disordered" evidence="11">
    <location>
        <begin position="120"/>
        <end position="144"/>
    </location>
</feature>
<feature type="binding site" description="covalent" evidence="10">
    <location>
        <position position="118"/>
    </location>
    <ligand>
        <name>heme</name>
        <dbReference type="ChEBI" id="CHEBI:30413"/>
    </ligand>
</feature>
<dbReference type="KEGG" id="euz:DVS28_a2457"/>
<reference evidence="12 13" key="1">
    <citation type="submission" date="2018-09" db="EMBL/GenBank/DDBJ databases">
        <title>Complete genome sequence of Euzebya sp. DY32-46 isolated from seawater of Pacific Ocean.</title>
        <authorList>
            <person name="Xu L."/>
            <person name="Wu Y.-H."/>
            <person name="Xu X.-W."/>
        </authorList>
    </citation>
    <scope>NUCLEOTIDE SEQUENCE [LARGE SCALE GENOMIC DNA]</scope>
    <source>
        <strain evidence="12 13">DY32-46</strain>
    </source>
</reference>
<comment type="subcellular location">
    <subcellularLocation>
        <location evidence="1">Membrane</location>
    </subcellularLocation>
</comment>
<dbReference type="EMBL" id="CP031165">
    <property type="protein sequence ID" value="AXV07138.1"/>
    <property type="molecule type" value="Genomic_DNA"/>
</dbReference>
<dbReference type="Proteomes" id="UP000264006">
    <property type="component" value="Chromosome"/>
</dbReference>
<evidence type="ECO:0000256" key="11">
    <source>
        <dbReference type="SAM" id="MobiDB-lite"/>
    </source>
</evidence>
<proteinExistence type="predicted"/>
<keyword evidence="3" id="KW-0812">Transmembrane</keyword>
<keyword evidence="7" id="KW-1133">Transmembrane helix</keyword>
<dbReference type="Gene3D" id="2.40.50.140">
    <property type="entry name" value="Nucleic acid-binding proteins"/>
    <property type="match status" value="1"/>
</dbReference>
<evidence type="ECO:0000256" key="4">
    <source>
        <dbReference type="ARBA" id="ARBA00022723"/>
    </source>
</evidence>
<evidence type="ECO:0000313" key="13">
    <source>
        <dbReference type="Proteomes" id="UP000264006"/>
    </source>
</evidence>
<keyword evidence="2 10" id="KW-0349">Heme</keyword>
<dbReference type="GO" id="GO:0005886">
    <property type="term" value="C:plasma membrane"/>
    <property type="evidence" value="ECO:0007669"/>
    <property type="project" value="InterPro"/>
</dbReference>
<keyword evidence="13" id="KW-1185">Reference proteome</keyword>
<keyword evidence="4 10" id="KW-0479">Metal-binding</keyword>
<evidence type="ECO:0000256" key="6">
    <source>
        <dbReference type="ARBA" id="ARBA00022968"/>
    </source>
</evidence>
<gene>
    <name evidence="12" type="ORF">DVS28_a2457</name>
</gene>